<comment type="caution">
    <text evidence="13">Lacks conserved residue(s) required for the propagation of feature annotation.</text>
</comment>
<evidence type="ECO:0000256" key="4">
    <source>
        <dbReference type="ARBA" id="ARBA00022723"/>
    </source>
</evidence>
<organism evidence="22 23">
    <name type="scientific">Lutibacter maritimus</name>
    <dbReference type="NCBI Taxonomy" id="593133"/>
    <lineage>
        <taxon>Bacteria</taxon>
        <taxon>Pseudomonadati</taxon>
        <taxon>Bacteroidota</taxon>
        <taxon>Flavobacteriia</taxon>
        <taxon>Flavobacteriales</taxon>
        <taxon>Flavobacteriaceae</taxon>
        <taxon>Lutibacter</taxon>
    </lineage>
</organism>
<feature type="binding site" evidence="13 15">
    <location>
        <begin position="364"/>
        <end position="365"/>
    </location>
    <ligand>
        <name>IMP</name>
        <dbReference type="ChEBI" id="CHEBI:58053"/>
    </ligand>
</feature>
<dbReference type="InterPro" id="IPR005990">
    <property type="entry name" value="IMP_DH"/>
</dbReference>
<dbReference type="CDD" id="cd04601">
    <property type="entry name" value="CBS_pair_IMPDH"/>
    <property type="match status" value="1"/>
</dbReference>
<evidence type="ECO:0000256" key="11">
    <source>
        <dbReference type="ARBA" id="ARBA00023122"/>
    </source>
</evidence>
<reference evidence="23" key="1">
    <citation type="submission" date="2016-10" db="EMBL/GenBank/DDBJ databases">
        <authorList>
            <person name="Varghese N."/>
            <person name="Submissions S."/>
        </authorList>
    </citation>
    <scope>NUCLEOTIDE SEQUENCE [LARGE SCALE GENOMIC DNA]</scope>
    <source>
        <strain evidence="23">DSM 24450</strain>
    </source>
</reference>
<evidence type="ECO:0000256" key="15">
    <source>
        <dbReference type="PIRSR" id="PIRSR000130-2"/>
    </source>
</evidence>
<keyword evidence="9 13" id="KW-0560">Oxidoreductase</keyword>
<evidence type="ECO:0000256" key="7">
    <source>
        <dbReference type="ARBA" id="ARBA00022755"/>
    </source>
</evidence>
<dbReference type="GO" id="GO:0003938">
    <property type="term" value="F:IMP dehydrogenase activity"/>
    <property type="evidence" value="ECO:0007669"/>
    <property type="project" value="UniProtKB-UniRule"/>
</dbReference>
<dbReference type="SMART" id="SM00116">
    <property type="entry name" value="CBS"/>
    <property type="match status" value="2"/>
</dbReference>
<dbReference type="InterPro" id="IPR000644">
    <property type="entry name" value="CBS_dom"/>
</dbReference>
<feature type="domain" description="CBS" evidence="21">
    <location>
        <begin position="97"/>
        <end position="153"/>
    </location>
</feature>
<proteinExistence type="inferred from homology"/>
<dbReference type="CDD" id="cd00381">
    <property type="entry name" value="IMPDH"/>
    <property type="match status" value="1"/>
</dbReference>
<keyword evidence="10 13" id="KW-0520">NAD</keyword>
<feature type="binding site" description="in other chain" evidence="13 17">
    <location>
        <position position="303"/>
    </location>
    <ligand>
        <name>K(+)</name>
        <dbReference type="ChEBI" id="CHEBI:29103"/>
        <note>ligand shared between two tetrameric partners</note>
    </ligand>
</feature>
<feature type="binding site" evidence="13">
    <location>
        <position position="474"/>
    </location>
    <ligand>
        <name>K(+)</name>
        <dbReference type="ChEBI" id="CHEBI:29103"/>
        <note>ligand shared between two tetrameric partners</note>
    </ligand>
</feature>
<dbReference type="SUPFAM" id="SSF51412">
    <property type="entry name" value="Inosine monophosphate dehydrogenase (IMPDH)"/>
    <property type="match status" value="1"/>
</dbReference>
<dbReference type="Proteomes" id="UP000199312">
    <property type="component" value="Unassembled WGS sequence"/>
</dbReference>
<evidence type="ECO:0000256" key="10">
    <source>
        <dbReference type="ARBA" id="ARBA00023027"/>
    </source>
</evidence>
<keyword evidence="8 13" id="KW-0630">Potassium</keyword>
<accession>A0A1I6NXU1</accession>
<feature type="binding site" evidence="13 15">
    <location>
        <position position="419"/>
    </location>
    <ligand>
        <name>IMP</name>
        <dbReference type="ChEBI" id="CHEBI:58053"/>
    </ligand>
</feature>
<feature type="binding site" evidence="13 15">
    <location>
        <begin position="388"/>
        <end position="392"/>
    </location>
    <ligand>
        <name>IMP</name>
        <dbReference type="ChEBI" id="CHEBI:58053"/>
    </ligand>
</feature>
<evidence type="ECO:0000256" key="3">
    <source>
        <dbReference type="ARBA" id="ARBA00011881"/>
    </source>
</evidence>
<dbReference type="EMBL" id="FOZP01000001">
    <property type="protein sequence ID" value="SFS32792.1"/>
    <property type="molecule type" value="Genomic_DNA"/>
</dbReference>
<feature type="binding site" evidence="13">
    <location>
        <position position="473"/>
    </location>
    <ligand>
        <name>K(+)</name>
        <dbReference type="ChEBI" id="CHEBI:29103"/>
        <note>ligand shared between two tetrameric partners</note>
    </ligand>
</feature>
<evidence type="ECO:0000256" key="8">
    <source>
        <dbReference type="ARBA" id="ARBA00022958"/>
    </source>
</evidence>
<evidence type="ECO:0000256" key="1">
    <source>
        <dbReference type="ARBA" id="ARBA00001958"/>
    </source>
</evidence>
<feature type="binding site" evidence="13">
    <location>
        <position position="472"/>
    </location>
    <ligand>
        <name>K(+)</name>
        <dbReference type="ChEBI" id="CHEBI:29103"/>
        <note>ligand shared between two tetrameric partners</note>
    </ligand>
</feature>
<dbReference type="AlphaFoldDB" id="A0A1I6NXU1"/>
<evidence type="ECO:0000256" key="13">
    <source>
        <dbReference type="HAMAP-Rule" id="MF_01964"/>
    </source>
</evidence>
<feature type="binding site" description="in other chain" evidence="13 17">
    <location>
        <position position="305"/>
    </location>
    <ligand>
        <name>K(+)</name>
        <dbReference type="ChEBI" id="CHEBI:29103"/>
        <note>ligand shared between two tetrameric partners</note>
    </ligand>
</feature>
<evidence type="ECO:0000256" key="2">
    <source>
        <dbReference type="ARBA" id="ARBA00005502"/>
    </source>
</evidence>
<dbReference type="HAMAP" id="MF_01964">
    <property type="entry name" value="IMPDH"/>
    <property type="match status" value="1"/>
</dbReference>
<comment type="similarity">
    <text evidence="2 13 19">Belongs to the IMPDH/GMPR family.</text>
</comment>
<keyword evidence="23" id="KW-1185">Reference proteome</keyword>
<feature type="binding site" description="in other chain" evidence="13 17">
    <location>
        <position position="308"/>
    </location>
    <ligand>
        <name>K(+)</name>
        <dbReference type="ChEBI" id="CHEBI:29103"/>
        <note>ligand shared between two tetrameric partners</note>
    </ligand>
</feature>
<feature type="binding site" evidence="13 15">
    <location>
        <begin position="341"/>
        <end position="343"/>
    </location>
    <ligand>
        <name>IMP</name>
        <dbReference type="ChEBI" id="CHEBI:58053"/>
    </ligand>
</feature>
<evidence type="ECO:0000256" key="12">
    <source>
        <dbReference type="ARBA" id="ARBA00048028"/>
    </source>
</evidence>
<feature type="binding site" evidence="16">
    <location>
        <begin position="251"/>
        <end position="253"/>
    </location>
    <ligand>
        <name>NAD(+)</name>
        <dbReference type="ChEBI" id="CHEBI:57540"/>
    </ligand>
</feature>
<dbReference type="FunFam" id="3.20.20.70:FF:000003">
    <property type="entry name" value="GMP reductase"/>
    <property type="match status" value="1"/>
</dbReference>
<keyword evidence="6 13" id="KW-0332">GMP biosynthesis</keyword>
<evidence type="ECO:0000313" key="22">
    <source>
        <dbReference type="EMBL" id="SFS32792.1"/>
    </source>
</evidence>
<dbReference type="Pfam" id="PF00571">
    <property type="entry name" value="CBS"/>
    <property type="match status" value="2"/>
</dbReference>
<dbReference type="EC" id="1.1.1.205" evidence="13 20"/>
<gene>
    <name evidence="13" type="primary">guaB</name>
    <name evidence="22" type="ORF">SAMN04488006_0702</name>
</gene>
<dbReference type="PANTHER" id="PTHR11911">
    <property type="entry name" value="INOSINE-5-MONOPHOSPHATE DEHYDROGENASE RELATED"/>
    <property type="match status" value="1"/>
</dbReference>
<dbReference type="Pfam" id="PF00478">
    <property type="entry name" value="IMPDH"/>
    <property type="match status" value="1"/>
</dbReference>
<dbReference type="PROSITE" id="PS00487">
    <property type="entry name" value="IMP_DH_GMP_RED"/>
    <property type="match status" value="1"/>
</dbReference>
<keyword evidence="7 13" id="KW-0658">Purine biosynthesis</keyword>
<dbReference type="GO" id="GO:0006183">
    <property type="term" value="P:GTP biosynthetic process"/>
    <property type="evidence" value="ECO:0007669"/>
    <property type="project" value="TreeGrafter"/>
</dbReference>
<evidence type="ECO:0000256" key="17">
    <source>
        <dbReference type="PIRSR" id="PIRSR000130-4"/>
    </source>
</evidence>
<evidence type="ECO:0000256" key="6">
    <source>
        <dbReference type="ARBA" id="ARBA00022749"/>
    </source>
</evidence>
<dbReference type="SMART" id="SM01240">
    <property type="entry name" value="IMPDH"/>
    <property type="match status" value="1"/>
</dbReference>
<dbReference type="InterPro" id="IPR013785">
    <property type="entry name" value="Aldolase_TIM"/>
</dbReference>
<dbReference type="UniPathway" id="UPA00601">
    <property type="reaction ID" value="UER00295"/>
</dbReference>
<feature type="active site" description="Thioimidate intermediate" evidence="13 14">
    <location>
        <position position="308"/>
    </location>
</feature>
<dbReference type="GO" id="GO:0046872">
    <property type="term" value="F:metal ion binding"/>
    <property type="evidence" value="ECO:0007669"/>
    <property type="project" value="UniProtKB-UniRule"/>
</dbReference>
<evidence type="ECO:0000256" key="16">
    <source>
        <dbReference type="PIRSR" id="PIRSR000130-3"/>
    </source>
</evidence>
<dbReference type="GO" id="GO:0006177">
    <property type="term" value="P:GMP biosynthetic process"/>
    <property type="evidence" value="ECO:0007669"/>
    <property type="project" value="UniProtKB-UniRule"/>
</dbReference>
<keyword evidence="11 18" id="KW-0129">CBS domain</keyword>
<comment type="function">
    <text evidence="13">Catalyzes the conversion of inosine 5'-phosphate (IMP) to xanthosine 5'-phosphate (XMP), the first committed and rate-limiting step in the de novo synthesis of guanine nucleotides, and therefore plays an important role in the regulation of cell growth.</text>
</comment>
<evidence type="ECO:0000256" key="9">
    <source>
        <dbReference type="ARBA" id="ARBA00023002"/>
    </source>
</evidence>
<protein>
    <recommendedName>
        <fullName evidence="13 20">Inosine-5'-monophosphate dehydrogenase</fullName>
        <shortName evidence="13">IMP dehydrogenase</shortName>
        <shortName evidence="13">IMPD</shortName>
        <shortName evidence="13">IMPDH</shortName>
        <ecNumber evidence="13 20">1.1.1.205</ecNumber>
    </recommendedName>
</protein>
<dbReference type="OrthoDB" id="9805398at2"/>
<evidence type="ECO:0000256" key="20">
    <source>
        <dbReference type="RuleBase" id="RU003928"/>
    </source>
</evidence>
<dbReference type="PROSITE" id="PS51371">
    <property type="entry name" value="CBS"/>
    <property type="match status" value="2"/>
</dbReference>
<name>A0A1I6NXU1_9FLAO</name>
<comment type="catalytic activity">
    <reaction evidence="12 13 20">
        <text>IMP + NAD(+) + H2O = XMP + NADH + H(+)</text>
        <dbReference type="Rhea" id="RHEA:11708"/>
        <dbReference type="ChEBI" id="CHEBI:15377"/>
        <dbReference type="ChEBI" id="CHEBI:15378"/>
        <dbReference type="ChEBI" id="CHEBI:57464"/>
        <dbReference type="ChEBI" id="CHEBI:57540"/>
        <dbReference type="ChEBI" id="CHEBI:57945"/>
        <dbReference type="ChEBI" id="CHEBI:58053"/>
        <dbReference type="EC" id="1.1.1.205"/>
    </reaction>
</comment>
<feature type="binding site" evidence="13 16">
    <location>
        <begin position="301"/>
        <end position="303"/>
    </location>
    <ligand>
        <name>NAD(+)</name>
        <dbReference type="ChEBI" id="CHEBI:57540"/>
    </ligand>
</feature>
<dbReference type="InterPro" id="IPR046342">
    <property type="entry name" value="CBS_dom_sf"/>
</dbReference>
<evidence type="ECO:0000256" key="19">
    <source>
        <dbReference type="RuleBase" id="RU003927"/>
    </source>
</evidence>
<dbReference type="GO" id="GO:0000166">
    <property type="term" value="F:nucleotide binding"/>
    <property type="evidence" value="ECO:0007669"/>
    <property type="project" value="UniProtKB-UniRule"/>
</dbReference>
<dbReference type="SUPFAM" id="SSF54631">
    <property type="entry name" value="CBS-domain pair"/>
    <property type="match status" value="1"/>
</dbReference>
<dbReference type="InterPro" id="IPR001093">
    <property type="entry name" value="IMP_DH_GMPRt"/>
</dbReference>
<feature type="active site" description="Proton acceptor" evidence="13 14">
    <location>
        <position position="404"/>
    </location>
</feature>
<feature type="domain" description="CBS" evidence="21">
    <location>
        <begin position="157"/>
        <end position="214"/>
    </location>
</feature>
<feature type="binding site" evidence="13 15">
    <location>
        <position position="306"/>
    </location>
    <ligand>
        <name>IMP</name>
        <dbReference type="ChEBI" id="CHEBI:58053"/>
    </ligand>
</feature>
<comment type="cofactor">
    <cofactor evidence="1 13">
        <name>K(+)</name>
        <dbReference type="ChEBI" id="CHEBI:29103"/>
    </cofactor>
</comment>
<dbReference type="NCBIfam" id="TIGR01302">
    <property type="entry name" value="IMP_dehydrog"/>
    <property type="match status" value="1"/>
</dbReference>
<comment type="pathway">
    <text evidence="13 20">Purine metabolism; XMP biosynthesis via de novo pathway; XMP from IMP: step 1/1.</text>
</comment>
<dbReference type="InterPro" id="IPR015875">
    <property type="entry name" value="IMP_DH/GMP_Rdtase_CS"/>
</dbReference>
<sequence>MISHSDKFVGEGLTYDDVLLIPAFSEVLPREVSIQTKFSKNITLNVPIVSAAMDTVTESDMAIAMAREGGIGVLHKNMTIEQQAAEVRKVKRSESGMIIEPVTITKDETVFEAKALMHEYGIGGIPVVDAHGTLIGIVTNRDLRFENDNTRKIAEVMTSKNLVTVAKGTSLKQAEIILQENKIEKLPVVDENYKLVGLITFRDIIKVSENPNANKDQYGRLRVAAALGVTGDAVERAEALINAGVDALIIDTAHGHTKGVVTVLKQVKSKFPDTDVIVGNIATGEAAKYLVEAGADAVKVGIGPGSICTTRVVAGVGFPQLSAIIDVANAIKGSGVPVIADGGIRYTGDIPKAIAAGADTVMLGSLLAGTKESPGETIIFEGRKFKSYRGMGSVEAMKHGSKDRYFQDVEDDIKKLVPEGIVGRVPYKGELNETMHQFIGGLRAGMGYCGAKDIEAQKLAKFVKITSAGMRESHPHDVTITKEAPNYSR</sequence>
<evidence type="ECO:0000259" key="21">
    <source>
        <dbReference type="PROSITE" id="PS51371"/>
    </source>
</evidence>
<feature type="binding site" evidence="13">
    <location>
        <position position="251"/>
    </location>
    <ligand>
        <name>NAD(+)</name>
        <dbReference type="ChEBI" id="CHEBI:57540"/>
    </ligand>
</feature>
<keyword evidence="5" id="KW-0677">Repeat</keyword>
<comment type="activity regulation">
    <text evidence="13">Mycophenolic acid (MPA) is a non-competitive inhibitor that prevents formation of the closed enzyme conformation by binding to the same site as the amobile flap. In contrast, mizoribine monophosphate (MZP) is a competitive inhibitor that induces the closed conformation. MPA is a potent inhibitor of mammalian IMPDHs but a poor inhibitor of the bacterial enzymes. MZP is a more potent inhibitor of bacterial IMPDH.</text>
</comment>
<evidence type="ECO:0000256" key="14">
    <source>
        <dbReference type="PIRSR" id="PIRSR000130-1"/>
    </source>
</evidence>
<keyword evidence="4 13" id="KW-0479">Metal-binding</keyword>
<comment type="subunit">
    <text evidence="3 13">Homotetramer.</text>
</comment>
<evidence type="ECO:0000313" key="23">
    <source>
        <dbReference type="Proteomes" id="UP000199312"/>
    </source>
</evidence>
<dbReference type="STRING" id="593133.SAMN04488006_0702"/>
<dbReference type="Gene3D" id="3.20.20.70">
    <property type="entry name" value="Aldolase class I"/>
    <property type="match status" value="1"/>
</dbReference>
<dbReference type="PIRSF" id="PIRSF000130">
    <property type="entry name" value="IMPDH"/>
    <property type="match status" value="1"/>
</dbReference>
<dbReference type="RefSeq" id="WP_090222677.1">
    <property type="nucleotide sequence ID" value="NZ_FOZP01000001.1"/>
</dbReference>
<evidence type="ECO:0000256" key="5">
    <source>
        <dbReference type="ARBA" id="ARBA00022737"/>
    </source>
</evidence>
<evidence type="ECO:0000256" key="18">
    <source>
        <dbReference type="PROSITE-ProRule" id="PRU00703"/>
    </source>
</evidence>
<dbReference type="PANTHER" id="PTHR11911:SF111">
    <property type="entry name" value="INOSINE-5'-MONOPHOSPHATE DEHYDROGENASE"/>
    <property type="match status" value="1"/>
</dbReference>